<evidence type="ECO:0000313" key="4">
    <source>
        <dbReference type="Proteomes" id="UP001521184"/>
    </source>
</evidence>
<dbReference type="Gene3D" id="2.120.10.80">
    <property type="entry name" value="Kelch-type beta propeller"/>
    <property type="match status" value="1"/>
</dbReference>
<evidence type="ECO:0000256" key="1">
    <source>
        <dbReference type="SAM" id="MobiDB-lite"/>
    </source>
</evidence>
<dbReference type="EMBL" id="JAKEKT020000001">
    <property type="protein sequence ID" value="KAL1651935.1"/>
    <property type="molecule type" value="Genomic_DNA"/>
</dbReference>
<accession>A0ABR3U4N2</accession>
<feature type="region of interest" description="Disordered" evidence="1">
    <location>
        <begin position="459"/>
        <end position="490"/>
    </location>
</feature>
<sequence>MSEDWTNKTLAYKSTSKPDDVPNLTGTGLWYDKDEDVIYSGFAGSLSKFDTNGPYPVGLWSFKPDQLGSGTWDVAIKSTDSVFDDIYRGYIALFAYGGGKGLVLGGASTPQSSTKTEDLETILPLTGMVDFNMTTKALVNNTVTEPRFHGKIEEGRMHYIPAFGESGIFVVMGGGSEQFEDYSEYFSFDTVSIYDPESDQWWDQATTGNTPNERKGFCLAGVSSDNGTYEIFMYGGYPGTTGSDAVPFDQIFILTLPAFHWIQVDYVAENPRHEHTCNAVGGSQILTLGGYDSSTTNQSYQSMLDGADPFTQGIAIFNMTSLEFEDDYSASSFNTSVYKQSELVQFYYLQNDREPTWNDTLLQRVFSTTNFPKSTSTSSPTSSSSSTPSPGVIAGIVVGAVIGVTLCAGALFLFCRRRRNRRQSEQANGDEQAHLSLTELHGEHAAELPGQGRLAELQSERHAAAHETDGREVAAELPAEVWTQRASRGR</sequence>
<name>A0ABR3U4N2_9PEZI</name>
<keyword evidence="2" id="KW-1133">Transmembrane helix</keyword>
<protein>
    <recommendedName>
        <fullName evidence="5">Kelch repeat protein</fullName>
    </recommendedName>
</protein>
<gene>
    <name evidence="3" type="ORF">SLS58_000058</name>
</gene>
<organism evidence="3 4">
    <name type="scientific">Diplodia intermedia</name>
    <dbReference type="NCBI Taxonomy" id="856260"/>
    <lineage>
        <taxon>Eukaryota</taxon>
        <taxon>Fungi</taxon>
        <taxon>Dikarya</taxon>
        <taxon>Ascomycota</taxon>
        <taxon>Pezizomycotina</taxon>
        <taxon>Dothideomycetes</taxon>
        <taxon>Dothideomycetes incertae sedis</taxon>
        <taxon>Botryosphaeriales</taxon>
        <taxon>Botryosphaeriaceae</taxon>
        <taxon>Diplodia</taxon>
    </lineage>
</organism>
<feature type="transmembrane region" description="Helical" evidence="2">
    <location>
        <begin position="392"/>
        <end position="414"/>
    </location>
</feature>
<feature type="compositionally biased region" description="Basic and acidic residues" evidence="1">
    <location>
        <begin position="459"/>
        <end position="474"/>
    </location>
</feature>
<dbReference type="Proteomes" id="UP001521184">
    <property type="component" value="Unassembled WGS sequence"/>
</dbReference>
<keyword evidence="2" id="KW-0472">Membrane</keyword>
<reference evidence="3 4" key="1">
    <citation type="journal article" date="2023" name="Plant Dis.">
        <title>First Report of Diplodia intermedia Causing Canker and Dieback Diseases on Apple Trees in Canada.</title>
        <authorList>
            <person name="Ellouze W."/>
            <person name="Ilyukhin E."/>
            <person name="Sulman M."/>
            <person name="Ali S."/>
        </authorList>
    </citation>
    <scope>NUCLEOTIDE SEQUENCE [LARGE SCALE GENOMIC DNA]</scope>
    <source>
        <strain evidence="3 4">M45-28</strain>
    </source>
</reference>
<dbReference type="InterPro" id="IPR015915">
    <property type="entry name" value="Kelch-typ_b-propeller"/>
</dbReference>
<keyword evidence="2" id="KW-0812">Transmembrane</keyword>
<keyword evidence="4" id="KW-1185">Reference proteome</keyword>
<evidence type="ECO:0008006" key="5">
    <source>
        <dbReference type="Google" id="ProtNLM"/>
    </source>
</evidence>
<dbReference type="InterPro" id="IPR011043">
    <property type="entry name" value="Gal_Oxase/kelch_b-propeller"/>
</dbReference>
<evidence type="ECO:0000313" key="3">
    <source>
        <dbReference type="EMBL" id="KAL1651935.1"/>
    </source>
</evidence>
<dbReference type="SUPFAM" id="SSF50965">
    <property type="entry name" value="Galactose oxidase, central domain"/>
    <property type="match status" value="1"/>
</dbReference>
<evidence type="ECO:0000256" key="2">
    <source>
        <dbReference type="SAM" id="Phobius"/>
    </source>
</evidence>
<comment type="caution">
    <text evidence="3">The sequence shown here is derived from an EMBL/GenBank/DDBJ whole genome shotgun (WGS) entry which is preliminary data.</text>
</comment>
<proteinExistence type="predicted"/>